<evidence type="ECO:0000256" key="1">
    <source>
        <dbReference type="SAM" id="MobiDB-lite"/>
    </source>
</evidence>
<dbReference type="EMBL" id="BAAATK010000003">
    <property type="protein sequence ID" value="GAA2423869.1"/>
    <property type="molecule type" value="Genomic_DNA"/>
</dbReference>
<gene>
    <name evidence="2" type="ORF">GCM10010421_07810</name>
</gene>
<protein>
    <submittedName>
        <fullName evidence="2">Uncharacterized protein</fullName>
    </submittedName>
</protein>
<keyword evidence="3" id="KW-1185">Reference proteome</keyword>
<evidence type="ECO:0000313" key="2">
    <source>
        <dbReference type="EMBL" id="GAA2423869.1"/>
    </source>
</evidence>
<reference evidence="3" key="1">
    <citation type="journal article" date="2019" name="Int. J. Syst. Evol. Microbiol.">
        <title>The Global Catalogue of Microorganisms (GCM) 10K type strain sequencing project: providing services to taxonomists for standard genome sequencing and annotation.</title>
        <authorList>
            <consortium name="The Broad Institute Genomics Platform"/>
            <consortium name="The Broad Institute Genome Sequencing Center for Infectious Disease"/>
            <person name="Wu L."/>
            <person name="Ma J."/>
        </authorList>
    </citation>
    <scope>NUCLEOTIDE SEQUENCE [LARGE SCALE GENOMIC DNA]</scope>
    <source>
        <strain evidence="3">JCM 6922</strain>
    </source>
</reference>
<feature type="compositionally biased region" description="Low complexity" evidence="1">
    <location>
        <begin position="1"/>
        <end position="13"/>
    </location>
</feature>
<evidence type="ECO:0000313" key="3">
    <source>
        <dbReference type="Proteomes" id="UP001500460"/>
    </source>
</evidence>
<name>A0ABP5WDF3_9ACTN</name>
<comment type="caution">
    <text evidence="2">The sequence shown here is derived from an EMBL/GenBank/DDBJ whole genome shotgun (WGS) entry which is preliminary data.</text>
</comment>
<proteinExistence type="predicted"/>
<dbReference type="Proteomes" id="UP001500460">
    <property type="component" value="Unassembled WGS sequence"/>
</dbReference>
<feature type="region of interest" description="Disordered" evidence="1">
    <location>
        <begin position="1"/>
        <end position="56"/>
    </location>
</feature>
<organism evidence="2 3">
    <name type="scientific">Streptomyces glaucus</name>
    <dbReference type="NCBI Taxonomy" id="284029"/>
    <lineage>
        <taxon>Bacteria</taxon>
        <taxon>Bacillati</taxon>
        <taxon>Actinomycetota</taxon>
        <taxon>Actinomycetes</taxon>
        <taxon>Kitasatosporales</taxon>
        <taxon>Streptomycetaceae</taxon>
        <taxon>Streptomyces</taxon>
    </lineage>
</organism>
<sequence>MRRAGPAGAPVRAARQEPPETSRPPGPTAFARLRAGAPLAHGVREPVRKAARLRTG</sequence>
<accession>A0ABP5WDF3</accession>